<dbReference type="PANTHER" id="PTHR30332:SF17">
    <property type="entry name" value="TYPE IV PILIATION SYSTEM PROTEIN DR_0774-RELATED"/>
    <property type="match status" value="1"/>
</dbReference>
<dbReference type="InterPro" id="IPR005644">
    <property type="entry name" value="NolW-like"/>
</dbReference>
<keyword evidence="12" id="KW-1185">Reference proteome</keyword>
<keyword evidence="3 9" id="KW-0732">Signal</keyword>
<evidence type="ECO:0000256" key="6">
    <source>
        <dbReference type="PROSITE-ProRule" id="PRU00339"/>
    </source>
</evidence>
<evidence type="ECO:0000313" key="12">
    <source>
        <dbReference type="Proteomes" id="UP000198640"/>
    </source>
</evidence>
<dbReference type="PROSITE" id="PS50005">
    <property type="entry name" value="TPR"/>
    <property type="match status" value="1"/>
</dbReference>
<dbReference type="InterPro" id="IPR050810">
    <property type="entry name" value="Bact_Secretion_Sys_Channel"/>
</dbReference>
<evidence type="ECO:0000256" key="2">
    <source>
        <dbReference type="ARBA" id="ARBA00022448"/>
    </source>
</evidence>
<feature type="domain" description="Secretin/TonB short N-terminal" evidence="10">
    <location>
        <begin position="209"/>
        <end position="260"/>
    </location>
</feature>
<dbReference type="GO" id="GO:0009306">
    <property type="term" value="P:protein secretion"/>
    <property type="evidence" value="ECO:0007669"/>
    <property type="project" value="InterPro"/>
</dbReference>
<dbReference type="InterPro" id="IPR011990">
    <property type="entry name" value="TPR-like_helical_dom_sf"/>
</dbReference>
<dbReference type="STRING" id="44576.SAMN05421881_102132"/>
<dbReference type="Pfam" id="PF03958">
    <property type="entry name" value="Secretin_N"/>
    <property type="match status" value="1"/>
</dbReference>
<evidence type="ECO:0000256" key="8">
    <source>
        <dbReference type="RuleBase" id="RU004004"/>
    </source>
</evidence>
<evidence type="ECO:0000256" key="7">
    <source>
        <dbReference type="RuleBase" id="RU004003"/>
    </source>
</evidence>
<dbReference type="Proteomes" id="UP000198640">
    <property type="component" value="Unassembled WGS sequence"/>
</dbReference>
<accession>A0A1H3HSR9</accession>
<protein>
    <submittedName>
        <fullName evidence="11">General secretion pathway protein D</fullName>
    </submittedName>
</protein>
<evidence type="ECO:0000313" key="11">
    <source>
        <dbReference type="EMBL" id="SDY17838.1"/>
    </source>
</evidence>
<proteinExistence type="inferred from homology"/>
<dbReference type="OrthoDB" id="9775455at2"/>
<feature type="repeat" description="TPR" evidence="6">
    <location>
        <begin position="73"/>
        <end position="106"/>
    </location>
</feature>
<dbReference type="GO" id="GO:0015627">
    <property type="term" value="C:type II protein secretion system complex"/>
    <property type="evidence" value="ECO:0007669"/>
    <property type="project" value="TreeGrafter"/>
</dbReference>
<evidence type="ECO:0000259" key="10">
    <source>
        <dbReference type="SMART" id="SM00965"/>
    </source>
</evidence>
<evidence type="ECO:0000256" key="1">
    <source>
        <dbReference type="ARBA" id="ARBA00004370"/>
    </source>
</evidence>
<dbReference type="AlphaFoldDB" id="A0A1H3HSR9"/>
<organism evidence="11 12">
    <name type="scientific">Nitrosomonas halophila</name>
    <dbReference type="NCBI Taxonomy" id="44576"/>
    <lineage>
        <taxon>Bacteria</taxon>
        <taxon>Pseudomonadati</taxon>
        <taxon>Pseudomonadota</taxon>
        <taxon>Betaproteobacteria</taxon>
        <taxon>Nitrosomonadales</taxon>
        <taxon>Nitrosomonadaceae</taxon>
        <taxon>Nitrosomonas</taxon>
    </lineage>
</organism>
<dbReference type="Pfam" id="PF16344">
    <property type="entry name" value="FecR_C"/>
    <property type="match status" value="1"/>
</dbReference>
<dbReference type="GO" id="GO:0030246">
    <property type="term" value="F:carbohydrate binding"/>
    <property type="evidence" value="ECO:0007669"/>
    <property type="project" value="InterPro"/>
</dbReference>
<feature type="chain" id="PRO_5011587012" evidence="9">
    <location>
        <begin position="21"/>
        <end position="762"/>
    </location>
</feature>
<dbReference type="PRINTS" id="PR01032">
    <property type="entry name" value="PHAGEIV"/>
</dbReference>
<keyword evidence="2 8" id="KW-0813">Transport</keyword>
<dbReference type="InterPro" id="IPR001775">
    <property type="entry name" value="GspD/PilQ"/>
</dbReference>
<keyword evidence="6" id="KW-0802">TPR repeat</keyword>
<dbReference type="Gene3D" id="1.25.40.10">
    <property type="entry name" value="Tetratricopeptide repeat domain"/>
    <property type="match status" value="1"/>
</dbReference>
<evidence type="ECO:0000256" key="5">
    <source>
        <dbReference type="ARBA" id="ARBA00023237"/>
    </source>
</evidence>
<dbReference type="Pfam" id="PF00263">
    <property type="entry name" value="Secretin"/>
    <property type="match status" value="1"/>
</dbReference>
<comment type="similarity">
    <text evidence="7">Belongs to the bacterial secretin family.</text>
</comment>
<dbReference type="InterPro" id="IPR032508">
    <property type="entry name" value="FecR_C"/>
</dbReference>
<dbReference type="PANTHER" id="PTHR30332">
    <property type="entry name" value="PROBABLE GENERAL SECRETION PATHWAY PROTEIN D"/>
    <property type="match status" value="1"/>
</dbReference>
<dbReference type="RefSeq" id="WP_090413627.1">
    <property type="nucleotide sequence ID" value="NZ_FNOY01000021.1"/>
</dbReference>
<dbReference type="GO" id="GO:0009279">
    <property type="term" value="C:cell outer membrane"/>
    <property type="evidence" value="ECO:0007669"/>
    <property type="project" value="UniProtKB-SubCell"/>
</dbReference>
<dbReference type="PRINTS" id="PR00811">
    <property type="entry name" value="BCTERIALGSPD"/>
</dbReference>
<dbReference type="InterPro" id="IPR011662">
    <property type="entry name" value="Secretin/TonB_short_N"/>
</dbReference>
<evidence type="ECO:0000256" key="3">
    <source>
        <dbReference type="ARBA" id="ARBA00022729"/>
    </source>
</evidence>
<dbReference type="InterPro" id="IPR019734">
    <property type="entry name" value="TPR_rpt"/>
</dbReference>
<reference evidence="11 12" key="1">
    <citation type="submission" date="2016-10" db="EMBL/GenBank/DDBJ databases">
        <authorList>
            <person name="de Groot N.N."/>
        </authorList>
    </citation>
    <scope>NUCLEOTIDE SEQUENCE [LARGE SCALE GENOMIC DNA]</scope>
    <source>
        <strain evidence="11 12">Nm1</strain>
    </source>
</reference>
<feature type="signal peptide" evidence="9">
    <location>
        <begin position="1"/>
        <end position="20"/>
    </location>
</feature>
<dbReference type="InterPro" id="IPR038591">
    <property type="entry name" value="NolW-like_sf"/>
</dbReference>
<dbReference type="EMBL" id="FNOY01000021">
    <property type="protein sequence ID" value="SDY17838.1"/>
    <property type="molecule type" value="Genomic_DNA"/>
</dbReference>
<dbReference type="Gene3D" id="3.30.1370.120">
    <property type="match status" value="1"/>
</dbReference>
<dbReference type="CDD" id="cd08547">
    <property type="entry name" value="Type_II_cohesin"/>
    <property type="match status" value="1"/>
</dbReference>
<dbReference type="InterPro" id="IPR004846">
    <property type="entry name" value="T2SS/T3SS_dom"/>
</dbReference>
<evidence type="ECO:0000256" key="9">
    <source>
        <dbReference type="SAM" id="SignalP"/>
    </source>
</evidence>
<keyword evidence="5" id="KW-0998">Cell outer membrane</keyword>
<dbReference type="PROSITE" id="PS51257">
    <property type="entry name" value="PROKAR_LIPOPROTEIN"/>
    <property type="match status" value="1"/>
</dbReference>
<evidence type="ECO:0000256" key="4">
    <source>
        <dbReference type="ARBA" id="ARBA00023136"/>
    </source>
</evidence>
<name>A0A1H3HSR9_9PROT</name>
<dbReference type="InterPro" id="IPR008965">
    <property type="entry name" value="CBM2/CBM3_carb-bd_dom_sf"/>
</dbReference>
<gene>
    <name evidence="11" type="ORF">SAMN05421881_102132</name>
</gene>
<dbReference type="SUPFAM" id="SSF48452">
    <property type="entry name" value="TPR-like"/>
    <property type="match status" value="1"/>
</dbReference>
<dbReference type="SMART" id="SM00965">
    <property type="entry name" value="STN"/>
    <property type="match status" value="1"/>
</dbReference>
<sequence length="762" mass="83656">MTIGKYISMLLMFALLASCATYTTRNPAFIEGKQLIAEGKLEAGLGKLEQAAQEEPENIEIRTVLSRERDAILGQILFEGDNARAAGDFEAAEQHYQRALEIHPRSERAQIGLSGIDQDRGHSMLIKQAKELLAHDDLEGAEKIVRHVLAENPVQVEARLFIKQLSERIARAESSELALISEFSKPITMEFRDTPLKTVFELISRTAGINFVFDRNVQQEAKTSIFVRNNPIEDVLKLLLMTNQLAYKVLNDNSLLIYPDTPAKHKDYQELVIRSFHIANTDAKQMVAMIRGLVKARDIYVNERLNLFVIRDTLEMVRLVERLVAINDFPDPEVMLDVEILEINRNTLLNLGPNIPDRIGFSAVPGVPAVLDRGGVNPAQFNQLGFDGLKSFTVNSQMVIDLRKVLTVNDILANPRIRVKSREKAKILIGDRIPVITSNVTGVAATVSQSVTFVEVGLKLDVEPIISQNDEVSIKVSLEVSNVTDTINLDNGGQVPVVGTRTAETLLSSKNGETQILAGLIQDRDRKGFTGLPGLIDIPVLGRLFSNQNLNREKTEIVLLVTPRIVRNIIQPNHFESEFHSGTASTAGRMPVKIRKTAPQSLAMAASGAVREGGRTLFEQAVQSAGLGDASDPALNPFAAAAAQARAATPSVTLMAPTNVAMGREFTATVRLVTQNTMLTGEMDLAYDQDMLELMDGGEKSGSRNLKLGREQPTGMTTVLRFKAISANPGTTEISLQNLQVQDEKGQPVETELPSAINVEIQ</sequence>
<keyword evidence="4" id="KW-0472">Membrane</keyword>
<dbReference type="SUPFAM" id="SSF49384">
    <property type="entry name" value="Carbohydrate-binding domain"/>
    <property type="match status" value="1"/>
</dbReference>
<comment type="subcellular location">
    <subcellularLocation>
        <location evidence="8">Cell outer membrane</location>
    </subcellularLocation>
    <subcellularLocation>
        <location evidence="1">Membrane</location>
    </subcellularLocation>
</comment>